<dbReference type="Pfam" id="PF26629">
    <property type="entry name" value="GT2_TM_C"/>
    <property type="match status" value="1"/>
</dbReference>
<evidence type="ECO:0000259" key="2">
    <source>
        <dbReference type="Pfam" id="PF00535"/>
    </source>
</evidence>
<proteinExistence type="predicted"/>
<sequence length="398" mass="43915">MTTTTESKNNNDESSIELSVVIPCLNEADTLEICIEKAQRAMRDHGITGEVIVADNGSTDGSLEIAEKMNARIIAVQAKGYGAALQGGIEGSAGKFVIMGDADDSYDFLEVPKFVDKLRDGYDLVMGCRLPGGGGTVAPGAMPFLHRWWGNPMFTFMARKMFKMPTHDVYCGLRGFTRELYDRLKLTCTGMEFATEMLIKSSLTGEKIAEVPITLHPDGRKNRAPHLKTFSDGWRTLRFFMMYSPRWLFLMPGLFLVFLGLIGYGLAMPGVAIFGAVLDAHTLLFASLSIIIGYQSMSFAVLAKIFSIREKFIPEDKRINRFFEIFTLEKGITVGACVSLCGIVTLGTAVVHWWQTGFAGLDYAETMRIVIPGFTLTILGYQSVMGSFFASILGMPRK</sequence>
<dbReference type="InterPro" id="IPR050256">
    <property type="entry name" value="Glycosyltransferase_2"/>
</dbReference>
<feature type="transmembrane region" description="Helical" evidence="1">
    <location>
        <begin position="283"/>
        <end position="306"/>
    </location>
</feature>
<dbReference type="PANTHER" id="PTHR48090:SF6">
    <property type="entry name" value="SLR5056 PROTEIN"/>
    <property type="match status" value="1"/>
</dbReference>
<dbReference type="InterPro" id="IPR029044">
    <property type="entry name" value="Nucleotide-diphossugar_trans"/>
</dbReference>
<keyword evidence="1" id="KW-0472">Membrane</keyword>
<feature type="domain" description="Glycosyltransferase 2-like" evidence="2">
    <location>
        <begin position="19"/>
        <end position="183"/>
    </location>
</feature>
<keyword evidence="4" id="KW-0808">Transferase</keyword>
<dbReference type="InterPro" id="IPR001173">
    <property type="entry name" value="Glyco_trans_2-like"/>
</dbReference>
<dbReference type="AlphaFoldDB" id="A0A444JG38"/>
<dbReference type="InterPro" id="IPR058718">
    <property type="entry name" value="Agl6_TM_C"/>
</dbReference>
<dbReference type="Pfam" id="PF00535">
    <property type="entry name" value="Glycos_transf_2"/>
    <property type="match status" value="1"/>
</dbReference>
<dbReference type="GO" id="GO:0016740">
    <property type="term" value="F:transferase activity"/>
    <property type="evidence" value="ECO:0007669"/>
    <property type="project" value="UniProtKB-KW"/>
</dbReference>
<dbReference type="Gene3D" id="3.90.550.10">
    <property type="entry name" value="Spore Coat Polysaccharide Biosynthesis Protein SpsA, Chain A"/>
    <property type="match status" value="1"/>
</dbReference>
<evidence type="ECO:0000313" key="5">
    <source>
        <dbReference type="Proteomes" id="UP000288892"/>
    </source>
</evidence>
<keyword evidence="1" id="KW-1133">Transmembrane helix</keyword>
<name>A0A444JG38_9BACT</name>
<dbReference type="Proteomes" id="UP000288892">
    <property type="component" value="Unassembled WGS sequence"/>
</dbReference>
<feature type="transmembrane region" description="Helical" evidence="1">
    <location>
        <begin position="247"/>
        <end position="277"/>
    </location>
</feature>
<organism evidence="4 5">
    <name type="scientific">Candidatus Electrothrix marina</name>
    <dbReference type="NCBI Taxonomy" id="1859130"/>
    <lineage>
        <taxon>Bacteria</taxon>
        <taxon>Pseudomonadati</taxon>
        <taxon>Thermodesulfobacteriota</taxon>
        <taxon>Desulfobulbia</taxon>
        <taxon>Desulfobulbales</taxon>
        <taxon>Desulfobulbaceae</taxon>
        <taxon>Candidatus Electrothrix</taxon>
    </lineage>
</organism>
<dbReference type="PANTHER" id="PTHR48090">
    <property type="entry name" value="UNDECAPRENYL-PHOSPHATE 4-DEOXY-4-FORMAMIDO-L-ARABINOSE TRANSFERASE-RELATED"/>
    <property type="match status" value="1"/>
</dbReference>
<evidence type="ECO:0000256" key="1">
    <source>
        <dbReference type="SAM" id="Phobius"/>
    </source>
</evidence>
<keyword evidence="5" id="KW-1185">Reference proteome</keyword>
<reference evidence="4 5" key="1">
    <citation type="submission" date="2017-01" db="EMBL/GenBank/DDBJ databases">
        <title>The cable genome- insights into the physiology and evolution of filamentous bacteria capable of sulfide oxidation via long distance electron transfer.</title>
        <authorList>
            <person name="Schreiber L."/>
            <person name="Bjerg J.T."/>
            <person name="Boggild A."/>
            <person name="Van De Vossenberg J."/>
            <person name="Meysman F."/>
            <person name="Nielsen L.P."/>
            <person name="Schramm A."/>
            <person name="Kjeldsen K.U."/>
        </authorList>
    </citation>
    <scope>NUCLEOTIDE SEQUENCE [LARGE SCALE GENOMIC DNA]</scope>
    <source>
        <strain evidence="4">A5</strain>
    </source>
</reference>
<keyword evidence="1" id="KW-0812">Transmembrane</keyword>
<dbReference type="CDD" id="cd04179">
    <property type="entry name" value="DPM_DPG-synthase_like"/>
    <property type="match status" value="1"/>
</dbReference>
<accession>A0A444JG38</accession>
<evidence type="ECO:0000313" key="4">
    <source>
        <dbReference type="EMBL" id="RWX52080.1"/>
    </source>
</evidence>
<evidence type="ECO:0000259" key="3">
    <source>
        <dbReference type="Pfam" id="PF26629"/>
    </source>
</evidence>
<gene>
    <name evidence="4" type="ORF">VU01_10425</name>
</gene>
<feature type="domain" description="Low-salt glycan biosynthesis hexosyltransferase Agl6 C-terminal transmembrane region" evidence="3">
    <location>
        <begin position="301"/>
        <end position="394"/>
    </location>
</feature>
<dbReference type="SUPFAM" id="SSF53448">
    <property type="entry name" value="Nucleotide-diphospho-sugar transferases"/>
    <property type="match status" value="1"/>
</dbReference>
<feature type="transmembrane region" description="Helical" evidence="1">
    <location>
        <begin position="374"/>
        <end position="395"/>
    </location>
</feature>
<protein>
    <submittedName>
        <fullName evidence="4">Glycosyltransferase involved in cell wall bisynthesis</fullName>
    </submittedName>
</protein>
<comment type="caution">
    <text evidence="4">The sequence shown here is derived from an EMBL/GenBank/DDBJ whole genome shotgun (WGS) entry which is preliminary data.</text>
</comment>
<dbReference type="EMBL" id="MTKS01000042">
    <property type="protein sequence ID" value="RWX52080.1"/>
    <property type="molecule type" value="Genomic_DNA"/>
</dbReference>
<feature type="transmembrane region" description="Helical" evidence="1">
    <location>
        <begin position="327"/>
        <end position="354"/>
    </location>
</feature>